<protein>
    <submittedName>
        <fullName evidence="1">Uncharacterized protein</fullName>
    </submittedName>
</protein>
<sequence length="58" mass="6598">MFPLFLQSQSLASQLCRWAVVLMLTLVAVHHCTPFQRALTEYAVDGGCHQQHRDAPHH</sequence>
<accession>A0A1I5XCH8</accession>
<evidence type="ECO:0000313" key="2">
    <source>
        <dbReference type="Proteomes" id="UP000182692"/>
    </source>
</evidence>
<name>A0A1I5XCH8_9GAMM</name>
<dbReference type="EMBL" id="FOWR01000061">
    <property type="protein sequence ID" value="SFQ29682.1"/>
    <property type="molecule type" value="Genomic_DNA"/>
</dbReference>
<evidence type="ECO:0000313" key="1">
    <source>
        <dbReference type="EMBL" id="SFQ29682.1"/>
    </source>
</evidence>
<proteinExistence type="predicted"/>
<organism evidence="1 2">
    <name type="scientific">Enterovibrio norvegicus DSM 15893</name>
    <dbReference type="NCBI Taxonomy" id="1121869"/>
    <lineage>
        <taxon>Bacteria</taxon>
        <taxon>Pseudomonadati</taxon>
        <taxon>Pseudomonadota</taxon>
        <taxon>Gammaproteobacteria</taxon>
        <taxon>Vibrionales</taxon>
        <taxon>Vibrionaceae</taxon>
        <taxon>Enterovibrio</taxon>
    </lineage>
</organism>
<gene>
    <name evidence="1" type="ORF">SAMN03084138_04637</name>
</gene>
<dbReference type="Proteomes" id="UP000182692">
    <property type="component" value="Unassembled WGS sequence"/>
</dbReference>
<reference evidence="1 2" key="1">
    <citation type="submission" date="2016-10" db="EMBL/GenBank/DDBJ databases">
        <authorList>
            <person name="de Groot N.N."/>
        </authorList>
    </citation>
    <scope>NUCLEOTIDE SEQUENCE [LARGE SCALE GENOMIC DNA]</scope>
    <source>
        <strain evidence="1 2">DSM 15893</strain>
    </source>
</reference>
<dbReference type="AlphaFoldDB" id="A0A1I5XCH8"/>